<proteinExistence type="predicted"/>
<gene>
    <name evidence="1" type="ORF">A2853_03475</name>
</gene>
<name>A0A1F6D937_9BACT</name>
<protein>
    <submittedName>
        <fullName evidence="1">Uncharacterized protein</fullName>
    </submittedName>
</protein>
<reference evidence="1 2" key="1">
    <citation type="journal article" date="2016" name="Nat. Commun.">
        <title>Thousands of microbial genomes shed light on interconnected biogeochemical processes in an aquifer system.</title>
        <authorList>
            <person name="Anantharaman K."/>
            <person name="Brown C.T."/>
            <person name="Hug L.A."/>
            <person name="Sharon I."/>
            <person name="Castelle C.J."/>
            <person name="Probst A.J."/>
            <person name="Thomas B.C."/>
            <person name="Singh A."/>
            <person name="Wilkins M.J."/>
            <person name="Karaoz U."/>
            <person name="Brodie E.L."/>
            <person name="Williams K.H."/>
            <person name="Hubbard S.S."/>
            <person name="Banfield J.F."/>
        </authorList>
    </citation>
    <scope>NUCLEOTIDE SEQUENCE [LARGE SCALE GENOMIC DNA]</scope>
</reference>
<evidence type="ECO:0000313" key="1">
    <source>
        <dbReference type="EMBL" id="OGG57959.1"/>
    </source>
</evidence>
<comment type="caution">
    <text evidence="1">The sequence shown here is derived from an EMBL/GenBank/DDBJ whole genome shotgun (WGS) entry which is preliminary data.</text>
</comment>
<dbReference type="Proteomes" id="UP000177958">
    <property type="component" value="Unassembled WGS sequence"/>
</dbReference>
<sequence length="276" mass="29786">MEGRAVRSVAFSRMMTLAVMAVVALVGTGSWQTYKALAHDERTLHATNSSQEASAQASTPFGSVNWQAASADAFIKETGSANDPDGISNIGDNVVNALVGSYTALVDAGVYTPEEGEWVAQDIADSLRASVSYKTYTRSDIATDADTSYERMLTYRNDLRIALEPLLSNPGYELNLFANYIESKDTSYLEQLAGAVENYRAAIENAAAVVVPEDALSYHVGILNALSEFSAVLSRLPQHADDAFATAALLRTYQSSEAGLMTSFNALAEYYRNKQS</sequence>
<organism evidence="1 2">
    <name type="scientific">Candidatus Kaiserbacteria bacterium RIFCSPHIGHO2_01_FULL_55_17</name>
    <dbReference type="NCBI Taxonomy" id="1798484"/>
    <lineage>
        <taxon>Bacteria</taxon>
        <taxon>Candidatus Kaiseribacteriota</taxon>
    </lineage>
</organism>
<evidence type="ECO:0000313" key="2">
    <source>
        <dbReference type="Proteomes" id="UP000177958"/>
    </source>
</evidence>
<dbReference type="EMBL" id="MFKX01000008">
    <property type="protein sequence ID" value="OGG57959.1"/>
    <property type="molecule type" value="Genomic_DNA"/>
</dbReference>
<dbReference type="AlphaFoldDB" id="A0A1F6D937"/>
<accession>A0A1F6D937</accession>